<dbReference type="SUPFAM" id="SSF53850">
    <property type="entry name" value="Periplasmic binding protein-like II"/>
    <property type="match status" value="2"/>
</dbReference>
<keyword evidence="2" id="KW-0813">Transport</keyword>
<dbReference type="GO" id="GO:0043190">
    <property type="term" value="C:ATP-binding cassette (ABC) transporter complex"/>
    <property type="evidence" value="ECO:0007669"/>
    <property type="project" value="InterPro"/>
</dbReference>
<dbReference type="GO" id="GO:0031460">
    <property type="term" value="P:glycine betaine transport"/>
    <property type="evidence" value="ECO:0007669"/>
    <property type="project" value="TreeGrafter"/>
</dbReference>
<dbReference type="Proteomes" id="UP000019474">
    <property type="component" value="Unassembled WGS sequence"/>
</dbReference>
<evidence type="ECO:0000256" key="5">
    <source>
        <dbReference type="SAM" id="SignalP"/>
    </source>
</evidence>
<evidence type="ECO:0000256" key="4">
    <source>
        <dbReference type="ARBA" id="ARBA00023136"/>
    </source>
</evidence>
<evidence type="ECO:0000313" key="8">
    <source>
        <dbReference type="Proteomes" id="UP000019474"/>
    </source>
</evidence>
<evidence type="ECO:0000256" key="2">
    <source>
        <dbReference type="ARBA" id="ARBA00022448"/>
    </source>
</evidence>
<evidence type="ECO:0000313" key="7">
    <source>
        <dbReference type="EMBL" id="ETO40771.1"/>
    </source>
</evidence>
<dbReference type="PROSITE" id="PS51257">
    <property type="entry name" value="PROKAR_LIPOPROTEIN"/>
    <property type="match status" value="1"/>
</dbReference>
<evidence type="ECO:0000256" key="3">
    <source>
        <dbReference type="ARBA" id="ARBA00022475"/>
    </source>
</evidence>
<evidence type="ECO:0000256" key="1">
    <source>
        <dbReference type="ARBA" id="ARBA00004236"/>
    </source>
</evidence>
<dbReference type="PANTHER" id="PTHR47737">
    <property type="entry name" value="GLYCINE BETAINE/PROLINE BETAINE TRANSPORT SYSTEM PERMEASE PROTEIN PROW"/>
    <property type="match status" value="1"/>
</dbReference>
<feature type="chain" id="PRO_5038345332" evidence="5">
    <location>
        <begin position="25"/>
        <end position="303"/>
    </location>
</feature>
<feature type="domain" description="ABC-type glycine betaine transport system substrate-binding" evidence="6">
    <location>
        <begin position="200"/>
        <end position="303"/>
    </location>
</feature>
<comment type="subcellular location">
    <subcellularLocation>
        <location evidence="1">Cell membrane</location>
    </subcellularLocation>
</comment>
<dbReference type="PATRIC" id="fig|1221538.3.peg.236"/>
<feature type="signal peptide" evidence="5">
    <location>
        <begin position="1"/>
        <end position="24"/>
    </location>
</feature>
<reference evidence="7 8" key="1">
    <citation type="submission" date="2012-08" db="EMBL/GenBank/DDBJ databases">
        <title>Genome sequencing of Lactobacillus florum 8D.</title>
        <authorList>
            <person name="Kim E.B."/>
            <person name="Marco M.L."/>
        </authorList>
    </citation>
    <scope>NUCLEOTIDE SEQUENCE [LARGE SCALE GENOMIC DNA]</scope>
    <source>
        <strain evidence="7 8">8D</strain>
    </source>
</reference>
<organism evidence="7 8">
    <name type="scientific">Fructilactobacillus florum 8D</name>
    <dbReference type="NCBI Taxonomy" id="1221538"/>
    <lineage>
        <taxon>Bacteria</taxon>
        <taxon>Bacillati</taxon>
        <taxon>Bacillota</taxon>
        <taxon>Bacilli</taxon>
        <taxon>Lactobacillales</taxon>
        <taxon>Lactobacillaceae</taxon>
        <taxon>Fructilactobacillus</taxon>
    </lineage>
</organism>
<dbReference type="AlphaFoldDB" id="W9EHN5"/>
<protein>
    <submittedName>
        <fullName evidence="7">Glycine betaine ABC transport system, glycine betaine-binding protein OpuAC</fullName>
    </submittedName>
</protein>
<keyword evidence="8" id="KW-1185">Reference proteome</keyword>
<dbReference type="PANTHER" id="PTHR47737:SF1">
    <property type="entry name" value="GLYCINE BETAINE_PROLINE BETAINE TRANSPORT SYSTEM PERMEASE PROTEIN PROW"/>
    <property type="match status" value="1"/>
</dbReference>
<sequence length="303" mass="33778">MRKRKYLKTVLGLTTLGILTIALTACSITPKKYDSKAKLGPQVHTTITGIDAGAGIMSSTQKVIPAYGLKEQNWQLQTSSTAAMCSQLQKSIKYKQPIVVTAWQPHWMFKKYPIKFLKDPKNIYGKAEEIKTVSRKGFEKDNPGAYKFFQQFHWNSNLMGNVMYQNFKGADPQTTAKQFIKDHPQQVAEWTKGVPDGNGKKVRMTYVTWDDAIASTNVTAQILRDKGYNVTISAMEAQPQWASIARGSADVTTSAWLPTTSGPLYQKFKNQVQVVATNCPGAKVGLAVPKYMKNVNSIEDLKK</sequence>
<keyword evidence="4" id="KW-0472">Membrane</keyword>
<dbReference type="RefSeq" id="WP_035421440.1">
    <property type="nucleotide sequence ID" value="NZ_ALXG01000013.1"/>
</dbReference>
<proteinExistence type="predicted"/>
<gene>
    <name evidence="7" type="ORF">B808_229</name>
</gene>
<dbReference type="Gene3D" id="3.40.190.100">
    <property type="entry name" value="Glycine betaine-binding periplasmic protein, domain 2"/>
    <property type="match status" value="1"/>
</dbReference>
<feature type="domain" description="ABC-type glycine betaine transport system substrate-binding" evidence="6">
    <location>
        <begin position="38"/>
        <end position="181"/>
    </location>
</feature>
<dbReference type="InterPro" id="IPR007210">
    <property type="entry name" value="ABC_Gly_betaine_transp_sub-bd"/>
</dbReference>
<keyword evidence="5" id="KW-0732">Signal</keyword>
<dbReference type="Pfam" id="PF04069">
    <property type="entry name" value="OpuAC"/>
    <property type="match status" value="2"/>
</dbReference>
<dbReference type="Gene3D" id="3.10.105.10">
    <property type="entry name" value="Dipeptide-binding Protein, Domain 3"/>
    <property type="match status" value="1"/>
</dbReference>
<dbReference type="GO" id="GO:0015226">
    <property type="term" value="F:carnitine transmembrane transporter activity"/>
    <property type="evidence" value="ECO:0007669"/>
    <property type="project" value="TreeGrafter"/>
</dbReference>
<dbReference type="GO" id="GO:0015871">
    <property type="term" value="P:choline transport"/>
    <property type="evidence" value="ECO:0007669"/>
    <property type="project" value="TreeGrafter"/>
</dbReference>
<dbReference type="GO" id="GO:0005275">
    <property type="term" value="F:amine transmembrane transporter activity"/>
    <property type="evidence" value="ECO:0007669"/>
    <property type="project" value="TreeGrafter"/>
</dbReference>
<keyword evidence="3" id="KW-1003">Cell membrane</keyword>
<dbReference type="EMBL" id="ALXG01000013">
    <property type="protein sequence ID" value="ETO40771.1"/>
    <property type="molecule type" value="Genomic_DNA"/>
</dbReference>
<comment type="caution">
    <text evidence="7">The sequence shown here is derived from an EMBL/GenBank/DDBJ whole genome shotgun (WGS) entry which is preliminary data.</text>
</comment>
<evidence type="ECO:0000259" key="6">
    <source>
        <dbReference type="Pfam" id="PF04069"/>
    </source>
</evidence>
<name>W9EHN5_9LACO</name>
<accession>W9EHN5</accession>